<dbReference type="GO" id="GO:0016787">
    <property type="term" value="F:hydrolase activity"/>
    <property type="evidence" value="ECO:0007669"/>
    <property type="project" value="UniProtKB-KW"/>
</dbReference>
<feature type="domain" description="AAA" evidence="1">
    <location>
        <begin position="4"/>
        <end position="166"/>
    </location>
</feature>
<dbReference type="Gene3D" id="3.40.50.300">
    <property type="entry name" value="P-loop containing nucleotide triphosphate hydrolases"/>
    <property type="match status" value="1"/>
</dbReference>
<dbReference type="Pfam" id="PF13614">
    <property type="entry name" value="AAA_31"/>
    <property type="match status" value="1"/>
</dbReference>
<dbReference type="OrthoDB" id="9804460at2"/>
<dbReference type="STRING" id="1915074.SPHI_08280"/>
<organism evidence="2 3">
    <name type="scientific">Sphingomonas jeddahensis</name>
    <dbReference type="NCBI Taxonomy" id="1915074"/>
    <lineage>
        <taxon>Bacteria</taxon>
        <taxon>Pseudomonadati</taxon>
        <taxon>Pseudomonadota</taxon>
        <taxon>Alphaproteobacteria</taxon>
        <taxon>Sphingomonadales</taxon>
        <taxon>Sphingomonadaceae</taxon>
        <taxon>Sphingomonas</taxon>
    </lineage>
</organism>
<dbReference type="AlphaFoldDB" id="A0A1V2EWV5"/>
<dbReference type="EC" id="3.6.-.-" evidence="2"/>
<sequence length="246" mass="26947">MSARTIGVYSLKGGVGKTTLAVNLAWASATLSSRRTLLWDLDGQAASTWILGHDPEGREAGAAIRREVDARRLVRPTAIERLDLLPADASLRELDVAFHALDKKNRLARLVEDLGRNYERIVIDCPPGLTDTSDQIMRAADLVVVPVIPSALSRRALDTIAAHVQRKKGPKVTLAPVFSMVDRRRALHRDALVQHPDWPTIPMASAFETMTERRAPLGAFASRISPGVEAVSALWRRIESALSALK</sequence>
<evidence type="ECO:0000259" key="1">
    <source>
        <dbReference type="Pfam" id="PF13614"/>
    </source>
</evidence>
<comment type="caution">
    <text evidence="2">The sequence shown here is derived from an EMBL/GenBank/DDBJ whole genome shotgun (WGS) entry which is preliminary data.</text>
</comment>
<gene>
    <name evidence="2" type="primary">soj</name>
    <name evidence="2" type="ORF">SPHI_08280</name>
</gene>
<protein>
    <submittedName>
        <fullName evidence="2">Sporulation initiation inhibitor protein Soj</fullName>
        <ecNumber evidence="2">3.6.-.-</ecNumber>
    </submittedName>
</protein>
<accession>A0A1V2EWV5</accession>
<dbReference type="InterPro" id="IPR050678">
    <property type="entry name" value="DNA_Partitioning_ATPase"/>
</dbReference>
<proteinExistence type="predicted"/>
<name>A0A1V2EWV5_9SPHN</name>
<dbReference type="PANTHER" id="PTHR13696:SF52">
    <property type="entry name" value="PARA FAMILY PROTEIN CT_582"/>
    <property type="match status" value="1"/>
</dbReference>
<reference evidence="2 3" key="1">
    <citation type="submission" date="2016-11" db="EMBL/GenBank/DDBJ databases">
        <title>Genome sequence of Sphingomonas jeddahensis G39.</title>
        <authorList>
            <person name="Poehlein A."/>
            <person name="Wuebbeler J.H."/>
            <person name="Steinbuechel A."/>
            <person name="Daniel R."/>
        </authorList>
    </citation>
    <scope>NUCLEOTIDE SEQUENCE [LARGE SCALE GENOMIC DNA]</scope>
    <source>
        <strain evidence="2 3">G39</strain>
    </source>
</reference>
<dbReference type="Proteomes" id="UP000188729">
    <property type="component" value="Unassembled WGS sequence"/>
</dbReference>
<dbReference type="EMBL" id="MPSB01000003">
    <property type="protein sequence ID" value="ONF96634.1"/>
    <property type="molecule type" value="Genomic_DNA"/>
</dbReference>
<dbReference type="RefSeq" id="WP_076743628.1">
    <property type="nucleotide sequence ID" value="NZ_MPSB01000003.1"/>
</dbReference>
<dbReference type="SUPFAM" id="SSF52540">
    <property type="entry name" value="P-loop containing nucleoside triphosphate hydrolases"/>
    <property type="match status" value="1"/>
</dbReference>
<dbReference type="InterPro" id="IPR025669">
    <property type="entry name" value="AAA_dom"/>
</dbReference>
<keyword evidence="2" id="KW-0378">Hydrolase</keyword>
<dbReference type="InterPro" id="IPR027417">
    <property type="entry name" value="P-loop_NTPase"/>
</dbReference>
<keyword evidence="3" id="KW-1185">Reference proteome</keyword>
<dbReference type="PANTHER" id="PTHR13696">
    <property type="entry name" value="P-LOOP CONTAINING NUCLEOSIDE TRIPHOSPHATE HYDROLASE"/>
    <property type="match status" value="1"/>
</dbReference>
<evidence type="ECO:0000313" key="3">
    <source>
        <dbReference type="Proteomes" id="UP000188729"/>
    </source>
</evidence>
<dbReference type="CDD" id="cd02042">
    <property type="entry name" value="ParAB_family"/>
    <property type="match status" value="1"/>
</dbReference>
<evidence type="ECO:0000313" key="2">
    <source>
        <dbReference type="EMBL" id="ONF96634.1"/>
    </source>
</evidence>